<evidence type="ECO:0000313" key="1">
    <source>
        <dbReference type="EMBL" id="MCD7467109.1"/>
    </source>
</evidence>
<feature type="non-terminal residue" evidence="1">
    <location>
        <position position="111"/>
    </location>
</feature>
<dbReference type="EMBL" id="JACEIK010001201">
    <property type="protein sequence ID" value="MCD7467109.1"/>
    <property type="molecule type" value="Genomic_DNA"/>
</dbReference>
<gene>
    <name evidence="1" type="ORF">HAX54_004367</name>
</gene>
<dbReference type="Proteomes" id="UP000823775">
    <property type="component" value="Unassembled WGS sequence"/>
</dbReference>
<keyword evidence="2" id="KW-1185">Reference proteome</keyword>
<accession>A0ABS8T942</accession>
<protein>
    <submittedName>
        <fullName evidence="1">Uncharacterized protein</fullName>
    </submittedName>
</protein>
<evidence type="ECO:0000313" key="2">
    <source>
        <dbReference type="Proteomes" id="UP000823775"/>
    </source>
</evidence>
<organism evidence="1 2">
    <name type="scientific">Datura stramonium</name>
    <name type="common">Jimsonweed</name>
    <name type="synonym">Common thornapple</name>
    <dbReference type="NCBI Taxonomy" id="4076"/>
    <lineage>
        <taxon>Eukaryota</taxon>
        <taxon>Viridiplantae</taxon>
        <taxon>Streptophyta</taxon>
        <taxon>Embryophyta</taxon>
        <taxon>Tracheophyta</taxon>
        <taxon>Spermatophyta</taxon>
        <taxon>Magnoliopsida</taxon>
        <taxon>eudicotyledons</taxon>
        <taxon>Gunneridae</taxon>
        <taxon>Pentapetalae</taxon>
        <taxon>asterids</taxon>
        <taxon>lamiids</taxon>
        <taxon>Solanales</taxon>
        <taxon>Solanaceae</taxon>
        <taxon>Solanoideae</taxon>
        <taxon>Datureae</taxon>
        <taxon>Datura</taxon>
    </lineage>
</organism>
<name>A0ABS8T942_DATST</name>
<comment type="caution">
    <text evidence="1">The sequence shown here is derived from an EMBL/GenBank/DDBJ whole genome shotgun (WGS) entry which is preliminary data.</text>
</comment>
<proteinExistence type="predicted"/>
<sequence length="111" mass="13350">MQKEVKYAPENWIDEGCLTLEFPTIRDKVHQLGLGYIFAKLEECNLILVREFYAYWDTYFGESNEVKIWGQVVHFTTKTFNAFLSRRAEDPSKYFILLEKPLYRDIRHTLY</sequence>
<reference evidence="1 2" key="1">
    <citation type="journal article" date="2021" name="BMC Genomics">
        <title>Datura genome reveals duplications of psychoactive alkaloid biosynthetic genes and high mutation rate following tissue culture.</title>
        <authorList>
            <person name="Rajewski A."/>
            <person name="Carter-House D."/>
            <person name="Stajich J."/>
            <person name="Litt A."/>
        </authorList>
    </citation>
    <scope>NUCLEOTIDE SEQUENCE [LARGE SCALE GENOMIC DNA]</scope>
    <source>
        <strain evidence="1">AR-01</strain>
    </source>
</reference>